<dbReference type="HOGENOM" id="CLU_3106602_0_0_1"/>
<evidence type="ECO:0000313" key="2">
    <source>
        <dbReference type="EMBL" id="KIM39206.1"/>
    </source>
</evidence>
<proteinExistence type="predicted"/>
<feature type="region of interest" description="Disordered" evidence="1">
    <location>
        <begin position="1"/>
        <end position="51"/>
    </location>
</feature>
<reference evidence="2 3" key="1">
    <citation type="submission" date="2014-04" db="EMBL/GenBank/DDBJ databases">
        <authorList>
            <consortium name="DOE Joint Genome Institute"/>
            <person name="Kuo A."/>
            <person name="Gay G."/>
            <person name="Dore J."/>
            <person name="Kohler A."/>
            <person name="Nagy L.G."/>
            <person name="Floudas D."/>
            <person name="Copeland A."/>
            <person name="Barry K.W."/>
            <person name="Cichocki N."/>
            <person name="Veneault-Fourrey C."/>
            <person name="LaButti K."/>
            <person name="Lindquist E.A."/>
            <person name="Lipzen A."/>
            <person name="Lundell T."/>
            <person name="Morin E."/>
            <person name="Murat C."/>
            <person name="Sun H."/>
            <person name="Tunlid A."/>
            <person name="Henrissat B."/>
            <person name="Grigoriev I.V."/>
            <person name="Hibbett D.S."/>
            <person name="Martin F."/>
            <person name="Nordberg H.P."/>
            <person name="Cantor M.N."/>
            <person name="Hua S.X."/>
        </authorList>
    </citation>
    <scope>NUCLEOTIDE SEQUENCE [LARGE SCALE GENOMIC DNA]</scope>
    <source>
        <strain evidence="3">h7</strain>
    </source>
</reference>
<evidence type="ECO:0000313" key="3">
    <source>
        <dbReference type="Proteomes" id="UP000053424"/>
    </source>
</evidence>
<name>A0A0C3C6J5_HEBCY</name>
<organism evidence="2 3">
    <name type="scientific">Hebeloma cylindrosporum</name>
    <dbReference type="NCBI Taxonomy" id="76867"/>
    <lineage>
        <taxon>Eukaryota</taxon>
        <taxon>Fungi</taxon>
        <taxon>Dikarya</taxon>
        <taxon>Basidiomycota</taxon>
        <taxon>Agaricomycotina</taxon>
        <taxon>Agaricomycetes</taxon>
        <taxon>Agaricomycetidae</taxon>
        <taxon>Agaricales</taxon>
        <taxon>Agaricineae</taxon>
        <taxon>Hymenogastraceae</taxon>
        <taxon>Hebeloma</taxon>
    </lineage>
</organism>
<accession>A0A0C3C6J5</accession>
<evidence type="ECO:0000256" key="1">
    <source>
        <dbReference type="SAM" id="MobiDB-lite"/>
    </source>
</evidence>
<feature type="compositionally biased region" description="Basic and acidic residues" evidence="1">
    <location>
        <begin position="29"/>
        <end position="51"/>
    </location>
</feature>
<reference evidence="3" key="2">
    <citation type="submission" date="2015-01" db="EMBL/GenBank/DDBJ databases">
        <title>Evolutionary Origins and Diversification of the Mycorrhizal Mutualists.</title>
        <authorList>
            <consortium name="DOE Joint Genome Institute"/>
            <consortium name="Mycorrhizal Genomics Consortium"/>
            <person name="Kohler A."/>
            <person name="Kuo A."/>
            <person name="Nagy L.G."/>
            <person name="Floudas D."/>
            <person name="Copeland A."/>
            <person name="Barry K.W."/>
            <person name="Cichocki N."/>
            <person name="Veneault-Fourrey C."/>
            <person name="LaButti K."/>
            <person name="Lindquist E.A."/>
            <person name="Lipzen A."/>
            <person name="Lundell T."/>
            <person name="Morin E."/>
            <person name="Murat C."/>
            <person name="Riley R."/>
            <person name="Ohm R."/>
            <person name="Sun H."/>
            <person name="Tunlid A."/>
            <person name="Henrissat B."/>
            <person name="Grigoriev I.V."/>
            <person name="Hibbett D.S."/>
            <person name="Martin F."/>
        </authorList>
    </citation>
    <scope>NUCLEOTIDE SEQUENCE [LARGE SCALE GENOMIC DNA]</scope>
    <source>
        <strain evidence="3">h7</strain>
    </source>
</reference>
<dbReference type="AlphaFoldDB" id="A0A0C3C6J5"/>
<dbReference type="EMBL" id="KN831786">
    <property type="protein sequence ID" value="KIM39206.1"/>
    <property type="molecule type" value="Genomic_DNA"/>
</dbReference>
<gene>
    <name evidence="2" type="ORF">M413DRAFT_447168</name>
</gene>
<protein>
    <submittedName>
        <fullName evidence="2">Uncharacterized protein</fullName>
    </submittedName>
</protein>
<keyword evidence="3" id="KW-1185">Reference proteome</keyword>
<sequence length="51" mass="5789">MWPVRLTRPRKRPDRKAGNQATGGSIETKGGHLREPAKESYAEEWGHGYPE</sequence>
<dbReference type="Proteomes" id="UP000053424">
    <property type="component" value="Unassembled WGS sequence"/>
</dbReference>